<dbReference type="GO" id="GO:0006508">
    <property type="term" value="P:proteolysis"/>
    <property type="evidence" value="ECO:0007669"/>
    <property type="project" value="UniProtKB-KW"/>
</dbReference>
<dbReference type="GO" id="GO:0008233">
    <property type="term" value="F:peptidase activity"/>
    <property type="evidence" value="ECO:0007669"/>
    <property type="project" value="UniProtKB-KW"/>
</dbReference>
<dbReference type="AlphaFoldDB" id="A0A5B0WZT3"/>
<dbReference type="SMART" id="SM00464">
    <property type="entry name" value="LON"/>
    <property type="match status" value="1"/>
</dbReference>
<dbReference type="PANTHER" id="PTHR46732:SF8">
    <property type="entry name" value="ATP-DEPENDENT PROTEASE LA (LON) DOMAIN PROTEIN"/>
    <property type="match status" value="1"/>
</dbReference>
<name>A0A5B0WZT3_9GAMM</name>
<dbReference type="Proteomes" id="UP000323708">
    <property type="component" value="Unassembled WGS sequence"/>
</dbReference>
<dbReference type="EMBL" id="VTUX01000004">
    <property type="protein sequence ID" value="KAA1191907.1"/>
    <property type="molecule type" value="Genomic_DNA"/>
</dbReference>
<proteinExistence type="predicted"/>
<keyword evidence="2" id="KW-0378">Hydrolase</keyword>
<dbReference type="PANTHER" id="PTHR46732">
    <property type="entry name" value="ATP-DEPENDENT PROTEASE LA (LON) DOMAIN PROTEIN"/>
    <property type="match status" value="1"/>
</dbReference>
<dbReference type="SUPFAM" id="SSF88697">
    <property type="entry name" value="PUA domain-like"/>
    <property type="match status" value="1"/>
</dbReference>
<accession>A0A5B0WZT3</accession>
<keyword evidence="2" id="KW-0645">Protease</keyword>
<gene>
    <name evidence="2" type="ORF">F0M18_10295</name>
</gene>
<dbReference type="InterPro" id="IPR003111">
    <property type="entry name" value="Lon_prtase_N"/>
</dbReference>
<sequence>MSCAQATNPAEVPQQMTDVALFPIPGAVSFPGVPRTLHVFEPRYRQMVKHCIDHSLPIGVCHTRKVIRASEPSQSREQALNNNQSTYQPEQVLAAGPVELLQQLEDGRMLIRVSPNQRMQIEEEKQTLPFSIWSCRDMPDQTIAQSQRETLQQSKAKILQRLLIIGHDYPEIKSALTGEYWQQMPPEEFSFAVTGMMSMPPEMAQALLEQTDPQQRLDDILDMINGI</sequence>
<comment type="caution">
    <text evidence="2">The sequence shown here is derived from an EMBL/GenBank/DDBJ whole genome shotgun (WGS) entry which is preliminary data.</text>
</comment>
<evidence type="ECO:0000313" key="2">
    <source>
        <dbReference type="EMBL" id="KAA1191907.1"/>
    </source>
</evidence>
<evidence type="ECO:0000259" key="1">
    <source>
        <dbReference type="PROSITE" id="PS51787"/>
    </source>
</evidence>
<dbReference type="InterPro" id="IPR046336">
    <property type="entry name" value="Lon_prtase_N_sf"/>
</dbReference>
<organism evidence="2 3">
    <name type="scientific">Pseudohalioglobus sediminis</name>
    <dbReference type="NCBI Taxonomy" id="2606449"/>
    <lineage>
        <taxon>Bacteria</taxon>
        <taxon>Pseudomonadati</taxon>
        <taxon>Pseudomonadota</taxon>
        <taxon>Gammaproteobacteria</taxon>
        <taxon>Cellvibrionales</taxon>
        <taxon>Halieaceae</taxon>
        <taxon>Pseudohalioglobus</taxon>
    </lineage>
</organism>
<feature type="domain" description="Lon N-terminal" evidence="1">
    <location>
        <begin position="19"/>
        <end position="227"/>
    </location>
</feature>
<dbReference type="InterPro" id="IPR015947">
    <property type="entry name" value="PUA-like_sf"/>
</dbReference>
<keyword evidence="3" id="KW-1185">Reference proteome</keyword>
<reference evidence="2 3" key="1">
    <citation type="submission" date="2019-09" db="EMBL/GenBank/DDBJ databases">
        <authorList>
            <person name="Chen X.-Y."/>
        </authorList>
    </citation>
    <scope>NUCLEOTIDE SEQUENCE [LARGE SCALE GENOMIC DNA]</scope>
    <source>
        <strain evidence="2 3">NY5</strain>
    </source>
</reference>
<dbReference type="PROSITE" id="PS51787">
    <property type="entry name" value="LON_N"/>
    <property type="match status" value="1"/>
</dbReference>
<dbReference type="Gene3D" id="2.30.130.40">
    <property type="entry name" value="LON domain-like"/>
    <property type="match status" value="1"/>
</dbReference>
<protein>
    <submittedName>
        <fullName evidence="2">ATP-dependent protease</fullName>
    </submittedName>
</protein>
<evidence type="ECO:0000313" key="3">
    <source>
        <dbReference type="Proteomes" id="UP000323708"/>
    </source>
</evidence>
<dbReference type="Pfam" id="PF02190">
    <property type="entry name" value="LON_substr_bdg"/>
    <property type="match status" value="1"/>
</dbReference>